<feature type="signal peptide" evidence="1">
    <location>
        <begin position="1"/>
        <end position="24"/>
    </location>
</feature>
<gene>
    <name evidence="2" type="ORF">L210DRAFT_862044</name>
</gene>
<dbReference type="Proteomes" id="UP001194468">
    <property type="component" value="Unassembled WGS sequence"/>
</dbReference>
<evidence type="ECO:0000313" key="2">
    <source>
        <dbReference type="EMBL" id="KAF8416391.1"/>
    </source>
</evidence>
<evidence type="ECO:0000313" key="3">
    <source>
        <dbReference type="Proteomes" id="UP001194468"/>
    </source>
</evidence>
<dbReference type="EMBL" id="WHUW01000259">
    <property type="protein sequence ID" value="KAF8416391.1"/>
    <property type="molecule type" value="Genomic_DNA"/>
</dbReference>
<reference evidence="2" key="2">
    <citation type="journal article" date="2020" name="Nat. Commun.">
        <title>Large-scale genome sequencing of mycorrhizal fungi provides insights into the early evolution of symbiotic traits.</title>
        <authorList>
            <person name="Miyauchi S."/>
            <person name="Kiss E."/>
            <person name="Kuo A."/>
            <person name="Drula E."/>
            <person name="Kohler A."/>
            <person name="Sanchez-Garcia M."/>
            <person name="Morin E."/>
            <person name="Andreopoulos B."/>
            <person name="Barry K.W."/>
            <person name="Bonito G."/>
            <person name="Buee M."/>
            <person name="Carver A."/>
            <person name="Chen C."/>
            <person name="Cichocki N."/>
            <person name="Clum A."/>
            <person name="Culley D."/>
            <person name="Crous P.W."/>
            <person name="Fauchery L."/>
            <person name="Girlanda M."/>
            <person name="Hayes R.D."/>
            <person name="Keri Z."/>
            <person name="LaButti K."/>
            <person name="Lipzen A."/>
            <person name="Lombard V."/>
            <person name="Magnuson J."/>
            <person name="Maillard F."/>
            <person name="Murat C."/>
            <person name="Nolan M."/>
            <person name="Ohm R.A."/>
            <person name="Pangilinan J."/>
            <person name="Pereira M.F."/>
            <person name="Perotto S."/>
            <person name="Peter M."/>
            <person name="Pfister S."/>
            <person name="Riley R."/>
            <person name="Sitrit Y."/>
            <person name="Stielow J.B."/>
            <person name="Szollosi G."/>
            <person name="Zifcakova L."/>
            <person name="Stursova M."/>
            <person name="Spatafora J.W."/>
            <person name="Tedersoo L."/>
            <person name="Vaario L.M."/>
            <person name="Yamada A."/>
            <person name="Yan M."/>
            <person name="Wang P."/>
            <person name="Xu J."/>
            <person name="Bruns T."/>
            <person name="Baldrian P."/>
            <person name="Vilgalys R."/>
            <person name="Dunand C."/>
            <person name="Henrissat B."/>
            <person name="Grigoriev I.V."/>
            <person name="Hibbett D."/>
            <person name="Nagy L.G."/>
            <person name="Martin F.M."/>
        </authorList>
    </citation>
    <scope>NUCLEOTIDE SEQUENCE</scope>
    <source>
        <strain evidence="2">BED1</strain>
    </source>
</reference>
<evidence type="ECO:0000256" key="1">
    <source>
        <dbReference type="SAM" id="SignalP"/>
    </source>
</evidence>
<dbReference type="AlphaFoldDB" id="A0AAD4BB94"/>
<reference evidence="2" key="1">
    <citation type="submission" date="2019-10" db="EMBL/GenBank/DDBJ databases">
        <authorList>
            <consortium name="DOE Joint Genome Institute"/>
            <person name="Kuo A."/>
            <person name="Miyauchi S."/>
            <person name="Kiss E."/>
            <person name="Drula E."/>
            <person name="Kohler A."/>
            <person name="Sanchez-Garcia M."/>
            <person name="Andreopoulos B."/>
            <person name="Barry K.W."/>
            <person name="Bonito G."/>
            <person name="Buee M."/>
            <person name="Carver A."/>
            <person name="Chen C."/>
            <person name="Cichocki N."/>
            <person name="Clum A."/>
            <person name="Culley D."/>
            <person name="Crous P.W."/>
            <person name="Fauchery L."/>
            <person name="Girlanda M."/>
            <person name="Hayes R."/>
            <person name="Keri Z."/>
            <person name="LaButti K."/>
            <person name="Lipzen A."/>
            <person name="Lombard V."/>
            <person name="Magnuson J."/>
            <person name="Maillard F."/>
            <person name="Morin E."/>
            <person name="Murat C."/>
            <person name="Nolan M."/>
            <person name="Ohm R."/>
            <person name="Pangilinan J."/>
            <person name="Pereira M."/>
            <person name="Perotto S."/>
            <person name="Peter M."/>
            <person name="Riley R."/>
            <person name="Sitrit Y."/>
            <person name="Stielow B."/>
            <person name="Szollosi G."/>
            <person name="Zifcakova L."/>
            <person name="Stursova M."/>
            <person name="Spatafora J.W."/>
            <person name="Tedersoo L."/>
            <person name="Vaario L.-M."/>
            <person name="Yamada A."/>
            <person name="Yan M."/>
            <person name="Wang P."/>
            <person name="Xu J."/>
            <person name="Bruns T."/>
            <person name="Baldrian P."/>
            <person name="Vilgalys R."/>
            <person name="Henrissat B."/>
            <person name="Grigoriev I.V."/>
            <person name="Hibbett D."/>
            <person name="Nagy L.G."/>
            <person name="Martin F.M."/>
        </authorList>
    </citation>
    <scope>NUCLEOTIDE SEQUENCE</scope>
    <source>
        <strain evidence="2">BED1</strain>
    </source>
</reference>
<accession>A0AAD4BB94</accession>
<proteinExistence type="predicted"/>
<feature type="chain" id="PRO_5041987279" evidence="1">
    <location>
        <begin position="25"/>
        <end position="91"/>
    </location>
</feature>
<name>A0AAD4BB94_BOLED</name>
<comment type="caution">
    <text evidence="2">The sequence shown here is derived from an EMBL/GenBank/DDBJ whole genome shotgun (WGS) entry which is preliminary data.</text>
</comment>
<keyword evidence="3" id="KW-1185">Reference proteome</keyword>
<organism evidence="2 3">
    <name type="scientific">Boletus edulis BED1</name>
    <dbReference type="NCBI Taxonomy" id="1328754"/>
    <lineage>
        <taxon>Eukaryota</taxon>
        <taxon>Fungi</taxon>
        <taxon>Dikarya</taxon>
        <taxon>Basidiomycota</taxon>
        <taxon>Agaricomycotina</taxon>
        <taxon>Agaricomycetes</taxon>
        <taxon>Agaricomycetidae</taxon>
        <taxon>Boletales</taxon>
        <taxon>Boletineae</taxon>
        <taxon>Boletaceae</taxon>
        <taxon>Boletoideae</taxon>
        <taxon>Boletus</taxon>
    </lineage>
</organism>
<protein>
    <submittedName>
        <fullName evidence="2">Uncharacterized protein</fullName>
    </submittedName>
</protein>
<sequence length="91" mass="10064">EFFNAMMGATIGILISFLVPNVLHCDATDMNAMIVVKDLDPEHVVPDWPTEAGEYPKRAGLLFDWGYAVDQSSKTACSTGEMTVRTSFFML</sequence>
<feature type="non-terminal residue" evidence="2">
    <location>
        <position position="91"/>
    </location>
</feature>
<keyword evidence="1" id="KW-0732">Signal</keyword>